<keyword evidence="12" id="KW-0584">Phenylalanine biosynthesis</keyword>
<evidence type="ECO:0000256" key="2">
    <source>
        <dbReference type="ARBA" id="ARBA00002364"/>
    </source>
</evidence>
<dbReference type="SUPFAM" id="SSF55021">
    <property type="entry name" value="ACT-like"/>
    <property type="match status" value="1"/>
</dbReference>
<dbReference type="CDD" id="cd13631">
    <property type="entry name" value="PBP2_Ct-PDT_like"/>
    <property type="match status" value="1"/>
</dbReference>
<dbReference type="InterPro" id="IPR001086">
    <property type="entry name" value="Preph_deHydtase"/>
</dbReference>
<keyword evidence="14" id="KW-0456">Lyase</keyword>
<comment type="pathway">
    <text evidence="4">Amino-acid biosynthesis; L-phenylalanine biosynthesis; phenylpyruvate from prephenate: step 1/1.</text>
</comment>
<dbReference type="Proteomes" id="UP001272515">
    <property type="component" value="Unassembled WGS sequence"/>
</dbReference>
<evidence type="ECO:0000256" key="14">
    <source>
        <dbReference type="ARBA" id="ARBA00023239"/>
    </source>
</evidence>
<feature type="domain" description="Prephenate dehydratase" evidence="20">
    <location>
        <begin position="112"/>
        <end position="289"/>
    </location>
</feature>
<dbReference type="SUPFAM" id="SSF48600">
    <property type="entry name" value="Chorismate mutase II"/>
    <property type="match status" value="1"/>
</dbReference>
<keyword evidence="10" id="KW-0028">Amino-acid biosynthesis</keyword>
<keyword evidence="15" id="KW-0511">Multifunctional enzyme</keyword>
<evidence type="ECO:0000256" key="6">
    <source>
        <dbReference type="ARBA" id="ARBA00013147"/>
    </source>
</evidence>
<comment type="pathway">
    <text evidence="5">Metabolic intermediate biosynthesis; prephenate biosynthesis; prephenate from chorismate: step 1/1.</text>
</comment>
<evidence type="ECO:0000259" key="19">
    <source>
        <dbReference type="PROSITE" id="PS51168"/>
    </source>
</evidence>
<keyword evidence="13" id="KW-0413">Isomerase</keyword>
<dbReference type="Gene3D" id="3.40.190.10">
    <property type="entry name" value="Periplasmic binding protein-like II"/>
    <property type="match status" value="2"/>
</dbReference>
<reference evidence="22 23" key="1">
    <citation type="submission" date="2023-10" db="EMBL/GenBank/DDBJ databases">
        <title>Veillonella sp. nov., isolated from a pig farm feces dump.</title>
        <authorList>
            <person name="Chang Y.-H."/>
        </authorList>
    </citation>
    <scope>NUCLEOTIDE SEQUENCE [LARGE SCALE GENOMIC DNA]</scope>
    <source>
        <strain evidence="22 23">YH-vei2233</strain>
    </source>
</reference>
<feature type="domain" description="Chorismate mutase" evidence="19">
    <location>
        <begin position="1"/>
        <end position="86"/>
    </location>
</feature>
<dbReference type="EMBL" id="JAWJZB010000002">
    <property type="protein sequence ID" value="MDV5087597.1"/>
    <property type="molecule type" value="Genomic_DNA"/>
</dbReference>
<evidence type="ECO:0000256" key="12">
    <source>
        <dbReference type="ARBA" id="ARBA00023222"/>
    </source>
</evidence>
<comment type="catalytic activity">
    <reaction evidence="1">
        <text>chorismate = prephenate</text>
        <dbReference type="Rhea" id="RHEA:13897"/>
        <dbReference type="ChEBI" id="CHEBI:29748"/>
        <dbReference type="ChEBI" id="CHEBI:29934"/>
        <dbReference type="EC" id="5.4.99.5"/>
    </reaction>
</comment>
<feature type="domain" description="ACT" evidence="21">
    <location>
        <begin position="301"/>
        <end position="378"/>
    </location>
</feature>
<dbReference type="PIRSF" id="PIRSF001500">
    <property type="entry name" value="Chor_mut_pdt_Ppr"/>
    <property type="match status" value="1"/>
</dbReference>
<protein>
    <recommendedName>
        <fullName evidence="7">Bifunctional chorismate mutase/prephenate dehydratase</fullName>
        <ecNumber evidence="6">4.2.1.51</ecNumber>
    </recommendedName>
    <alternativeName>
        <fullName evidence="17">Chorismate mutase-prephenate dehydratase</fullName>
    </alternativeName>
    <alternativeName>
        <fullName evidence="8">Prephenate dehydratase</fullName>
    </alternativeName>
    <alternativeName>
        <fullName evidence="16">p-protein</fullName>
    </alternativeName>
</protein>
<name>A0ABU3Z6S1_9FIRM</name>
<dbReference type="InterPro" id="IPR002701">
    <property type="entry name" value="CM_II_prokaryot"/>
</dbReference>
<evidence type="ECO:0000256" key="8">
    <source>
        <dbReference type="ARBA" id="ARBA00021872"/>
    </source>
</evidence>
<dbReference type="InterPro" id="IPR036979">
    <property type="entry name" value="CM_dom_sf"/>
</dbReference>
<dbReference type="Gene3D" id="1.20.59.10">
    <property type="entry name" value="Chorismate mutase"/>
    <property type="match status" value="1"/>
</dbReference>
<comment type="catalytic activity">
    <reaction evidence="18">
        <text>prephenate + H(+) = 3-phenylpyruvate + CO2 + H2O</text>
        <dbReference type="Rhea" id="RHEA:21648"/>
        <dbReference type="ChEBI" id="CHEBI:15377"/>
        <dbReference type="ChEBI" id="CHEBI:15378"/>
        <dbReference type="ChEBI" id="CHEBI:16526"/>
        <dbReference type="ChEBI" id="CHEBI:18005"/>
        <dbReference type="ChEBI" id="CHEBI:29934"/>
        <dbReference type="EC" id="4.2.1.51"/>
    </reaction>
</comment>
<dbReference type="SUPFAM" id="SSF53850">
    <property type="entry name" value="Periplasmic binding protein-like II"/>
    <property type="match status" value="1"/>
</dbReference>
<dbReference type="PANTHER" id="PTHR21022">
    <property type="entry name" value="PREPHENATE DEHYDRATASE P PROTEIN"/>
    <property type="match status" value="1"/>
</dbReference>
<sequence length="380" mass="42560">MNLDEVRVKINDINDKMLDLFKQRMVLSKDVADAKRSMGKAVYDAKREREILDKVTIDAGPEFDIYARRFFENLFSLSRTYQAEQLFHETEFSMAIKKAVESSPNLPPQRGSVACAGEFGCNTQIACDKLLPFSQILFVNDFKAVFSAVDQGLCQFGVLPIENSSNGSVKEVYDLLDQHDCYIVRGTRLWISHDLMAKKGIKLEDIHTIYSHPQALGQCQIFLNNLGANVKLEPYSNTAEAAKMVSESDDPGIAAVAPPQCAELYTLQTLAKNIQNSDNNYTRFICISKKLAIYPGSNKISIITSASHTPGGLSSLLTKFSNVGINLTKLESRPIQGHNFEFLFYLDLEASLFDEKVTALLSELHESQEKFRLLGNYPEN</sequence>
<dbReference type="PROSITE" id="PS51171">
    <property type="entry name" value="PREPHENATE_DEHYDR_3"/>
    <property type="match status" value="1"/>
</dbReference>
<dbReference type="InterPro" id="IPR036263">
    <property type="entry name" value="Chorismate_II_sf"/>
</dbReference>
<dbReference type="SMART" id="SM00830">
    <property type="entry name" value="CM_2"/>
    <property type="match status" value="1"/>
</dbReference>
<dbReference type="Pfam" id="PF01817">
    <property type="entry name" value="CM_2"/>
    <property type="match status" value="1"/>
</dbReference>
<comment type="caution">
    <text evidence="22">The sequence shown here is derived from an EMBL/GenBank/DDBJ whole genome shotgun (WGS) entry which is preliminary data.</text>
</comment>
<evidence type="ECO:0000256" key="11">
    <source>
        <dbReference type="ARBA" id="ARBA00023141"/>
    </source>
</evidence>
<dbReference type="Gene3D" id="3.30.70.260">
    <property type="match status" value="1"/>
</dbReference>
<dbReference type="InterPro" id="IPR008242">
    <property type="entry name" value="Chor_mutase/pphenate_deHydtase"/>
</dbReference>
<comment type="subcellular location">
    <subcellularLocation>
        <location evidence="3">Cytoplasm</location>
    </subcellularLocation>
</comment>
<evidence type="ECO:0000256" key="15">
    <source>
        <dbReference type="ARBA" id="ARBA00023268"/>
    </source>
</evidence>
<dbReference type="PROSITE" id="PS51671">
    <property type="entry name" value="ACT"/>
    <property type="match status" value="1"/>
</dbReference>
<evidence type="ECO:0000256" key="4">
    <source>
        <dbReference type="ARBA" id="ARBA00004741"/>
    </source>
</evidence>
<organism evidence="22 23">
    <name type="scientific">Veillonella absiana</name>
    <dbReference type="NCBI Taxonomy" id="3079305"/>
    <lineage>
        <taxon>Bacteria</taxon>
        <taxon>Bacillati</taxon>
        <taxon>Bacillota</taxon>
        <taxon>Negativicutes</taxon>
        <taxon>Veillonellales</taxon>
        <taxon>Veillonellaceae</taxon>
        <taxon>Veillonella</taxon>
    </lineage>
</organism>
<keyword evidence="23" id="KW-1185">Reference proteome</keyword>
<dbReference type="InterPro" id="IPR002912">
    <property type="entry name" value="ACT_dom"/>
</dbReference>
<evidence type="ECO:0000259" key="21">
    <source>
        <dbReference type="PROSITE" id="PS51671"/>
    </source>
</evidence>
<keyword evidence="9" id="KW-0963">Cytoplasm</keyword>
<evidence type="ECO:0000256" key="1">
    <source>
        <dbReference type="ARBA" id="ARBA00000824"/>
    </source>
</evidence>
<gene>
    <name evidence="22" type="ORF">RVY80_01850</name>
</gene>
<dbReference type="PROSITE" id="PS51168">
    <property type="entry name" value="CHORISMATE_MUT_2"/>
    <property type="match status" value="1"/>
</dbReference>
<evidence type="ECO:0000313" key="22">
    <source>
        <dbReference type="EMBL" id="MDV5087597.1"/>
    </source>
</evidence>
<comment type="function">
    <text evidence="2">Catalyzes the Claisen rearrangement of chorismate to prephenate and the decarboxylation/dehydration of prephenate to phenylpyruvate.</text>
</comment>
<evidence type="ECO:0000256" key="17">
    <source>
        <dbReference type="ARBA" id="ARBA00031520"/>
    </source>
</evidence>
<keyword evidence="11" id="KW-0057">Aromatic amino acid biosynthesis</keyword>
<evidence type="ECO:0000313" key="23">
    <source>
        <dbReference type="Proteomes" id="UP001272515"/>
    </source>
</evidence>
<dbReference type="CDD" id="cd04905">
    <property type="entry name" value="ACT_CM-PDT"/>
    <property type="match status" value="1"/>
</dbReference>
<proteinExistence type="predicted"/>
<evidence type="ECO:0000256" key="9">
    <source>
        <dbReference type="ARBA" id="ARBA00022490"/>
    </source>
</evidence>
<dbReference type="PROSITE" id="PS00857">
    <property type="entry name" value="PREPHENATE_DEHYDR_1"/>
    <property type="match status" value="1"/>
</dbReference>
<dbReference type="PANTHER" id="PTHR21022:SF19">
    <property type="entry name" value="PREPHENATE DEHYDRATASE-RELATED"/>
    <property type="match status" value="1"/>
</dbReference>
<dbReference type="PROSITE" id="PS00858">
    <property type="entry name" value="PREPHENATE_DEHYDR_2"/>
    <property type="match status" value="1"/>
</dbReference>
<dbReference type="Pfam" id="PF00800">
    <property type="entry name" value="PDT"/>
    <property type="match status" value="1"/>
</dbReference>
<evidence type="ECO:0000256" key="7">
    <source>
        <dbReference type="ARBA" id="ARBA00014401"/>
    </source>
</evidence>
<evidence type="ECO:0000256" key="10">
    <source>
        <dbReference type="ARBA" id="ARBA00022605"/>
    </source>
</evidence>
<evidence type="ECO:0000256" key="18">
    <source>
        <dbReference type="ARBA" id="ARBA00047848"/>
    </source>
</evidence>
<dbReference type="InterPro" id="IPR045865">
    <property type="entry name" value="ACT-like_dom_sf"/>
</dbReference>
<accession>A0ABU3Z6S1</accession>
<evidence type="ECO:0000259" key="20">
    <source>
        <dbReference type="PROSITE" id="PS51171"/>
    </source>
</evidence>
<dbReference type="InterPro" id="IPR018528">
    <property type="entry name" value="Preph_deHydtase_CS"/>
</dbReference>
<dbReference type="EC" id="4.2.1.51" evidence="6"/>
<evidence type="ECO:0000256" key="16">
    <source>
        <dbReference type="ARBA" id="ARBA00031175"/>
    </source>
</evidence>
<dbReference type="RefSeq" id="WP_317329438.1">
    <property type="nucleotide sequence ID" value="NZ_JAWJZA010000005.1"/>
</dbReference>
<evidence type="ECO:0000256" key="3">
    <source>
        <dbReference type="ARBA" id="ARBA00004496"/>
    </source>
</evidence>
<evidence type="ECO:0000256" key="13">
    <source>
        <dbReference type="ARBA" id="ARBA00023235"/>
    </source>
</evidence>
<evidence type="ECO:0000256" key="5">
    <source>
        <dbReference type="ARBA" id="ARBA00004817"/>
    </source>
</evidence>